<evidence type="ECO:0000256" key="3">
    <source>
        <dbReference type="PIRSR" id="PIRSR613078-1"/>
    </source>
</evidence>
<reference evidence="6" key="1">
    <citation type="submission" date="2016-10" db="EMBL/GenBank/DDBJ databases">
        <authorList>
            <person name="Varghese N."/>
            <person name="Submissions S."/>
        </authorList>
    </citation>
    <scope>NUCLEOTIDE SEQUENCE [LARGE SCALE GENOMIC DNA]</scope>
    <source>
        <strain evidence="6">DSM 23317</strain>
    </source>
</reference>
<dbReference type="Gene3D" id="3.40.50.1240">
    <property type="entry name" value="Phosphoglycerate mutase-like"/>
    <property type="match status" value="1"/>
</dbReference>
<dbReference type="PANTHER" id="PTHR48100:SF1">
    <property type="entry name" value="HISTIDINE PHOSPHATASE FAMILY PROTEIN-RELATED"/>
    <property type="match status" value="1"/>
</dbReference>
<feature type="binding site" evidence="4">
    <location>
        <position position="58"/>
    </location>
    <ligand>
        <name>substrate</name>
    </ligand>
</feature>
<organism evidence="5 6">
    <name type="scientific">Ferrimonas sediminum</name>
    <dbReference type="NCBI Taxonomy" id="718193"/>
    <lineage>
        <taxon>Bacteria</taxon>
        <taxon>Pseudomonadati</taxon>
        <taxon>Pseudomonadota</taxon>
        <taxon>Gammaproteobacteria</taxon>
        <taxon>Alteromonadales</taxon>
        <taxon>Ferrimonadaceae</taxon>
        <taxon>Ferrimonas</taxon>
    </lineage>
</organism>
<dbReference type="GO" id="GO:0016791">
    <property type="term" value="F:phosphatase activity"/>
    <property type="evidence" value="ECO:0007669"/>
    <property type="project" value="TreeGrafter"/>
</dbReference>
<dbReference type="Pfam" id="PF00300">
    <property type="entry name" value="His_Phos_1"/>
    <property type="match status" value="1"/>
</dbReference>
<dbReference type="SUPFAM" id="SSF53254">
    <property type="entry name" value="Phosphoglycerate mutase-like"/>
    <property type="match status" value="1"/>
</dbReference>
<dbReference type="RefSeq" id="WP_176819287.1">
    <property type="nucleotide sequence ID" value="NZ_FNEM01000008.1"/>
</dbReference>
<feature type="binding site" evidence="4">
    <location>
        <begin position="8"/>
        <end position="15"/>
    </location>
    <ligand>
        <name>substrate</name>
    </ligand>
</feature>
<keyword evidence="1" id="KW-0324">Glycolysis</keyword>
<dbReference type="SMART" id="SM00855">
    <property type="entry name" value="PGAM"/>
    <property type="match status" value="1"/>
</dbReference>
<dbReference type="AlphaFoldDB" id="A0A1G8TTD3"/>
<sequence>MTQFFLIRHGETQWNQQGRLQGSQDSPLTETGLAQAHSLAQDLSQHRFDALYASPLLRARRTAEIINQHQQLPLSTHPGLSERSFGDLEGCSRDERSELWQAMALRFQKNCIDVPGFEPADSLSKRAMATLEQLHQRHPQACVAVVTHGEWLRVVGNALAGQPPWSDATKLQGNASVVQLHWPALYASPSKN</sequence>
<keyword evidence="6" id="KW-1185">Reference proteome</keyword>
<evidence type="ECO:0000256" key="4">
    <source>
        <dbReference type="PIRSR" id="PIRSR613078-2"/>
    </source>
</evidence>
<dbReference type="CDD" id="cd07067">
    <property type="entry name" value="HP_PGM_like"/>
    <property type="match status" value="1"/>
</dbReference>
<protein>
    <submittedName>
        <fullName evidence="5">Probable phosphoglycerate mutase</fullName>
    </submittedName>
</protein>
<dbReference type="InterPro" id="IPR050275">
    <property type="entry name" value="PGM_Phosphatase"/>
</dbReference>
<dbReference type="PANTHER" id="PTHR48100">
    <property type="entry name" value="BROAD-SPECIFICITY PHOSPHATASE YOR283W-RELATED"/>
    <property type="match status" value="1"/>
</dbReference>
<accession>A0A1G8TTD3</accession>
<evidence type="ECO:0000313" key="5">
    <source>
        <dbReference type="EMBL" id="SDJ44749.1"/>
    </source>
</evidence>
<feature type="active site" description="Proton donor/acceptor" evidence="3">
    <location>
        <position position="82"/>
    </location>
</feature>
<proteinExistence type="predicted"/>
<dbReference type="EMBL" id="FNEM01000008">
    <property type="protein sequence ID" value="SDJ44749.1"/>
    <property type="molecule type" value="Genomic_DNA"/>
</dbReference>
<evidence type="ECO:0000313" key="6">
    <source>
        <dbReference type="Proteomes" id="UP000199527"/>
    </source>
</evidence>
<dbReference type="PROSITE" id="PS00175">
    <property type="entry name" value="PG_MUTASE"/>
    <property type="match status" value="1"/>
</dbReference>
<feature type="active site" description="Tele-phosphohistidine intermediate" evidence="3">
    <location>
        <position position="9"/>
    </location>
</feature>
<dbReference type="InterPro" id="IPR001345">
    <property type="entry name" value="PG/BPGM_mutase_AS"/>
</dbReference>
<evidence type="ECO:0000256" key="1">
    <source>
        <dbReference type="ARBA" id="ARBA00023152"/>
    </source>
</evidence>
<dbReference type="GO" id="GO:0005737">
    <property type="term" value="C:cytoplasm"/>
    <property type="evidence" value="ECO:0007669"/>
    <property type="project" value="TreeGrafter"/>
</dbReference>
<evidence type="ECO:0000256" key="2">
    <source>
        <dbReference type="ARBA" id="ARBA00023235"/>
    </source>
</evidence>
<dbReference type="Proteomes" id="UP000199527">
    <property type="component" value="Unassembled WGS sequence"/>
</dbReference>
<keyword evidence="2" id="KW-0413">Isomerase</keyword>
<name>A0A1G8TTD3_9GAMM</name>
<dbReference type="InterPro" id="IPR029033">
    <property type="entry name" value="His_PPase_superfam"/>
</dbReference>
<gene>
    <name evidence="5" type="ORF">SAMN04488540_10879</name>
</gene>
<dbReference type="InterPro" id="IPR013078">
    <property type="entry name" value="His_Pase_superF_clade-1"/>
</dbReference>